<dbReference type="InterPro" id="IPR011008">
    <property type="entry name" value="Dimeric_a/b-barrel"/>
</dbReference>
<feature type="domain" description="ABM" evidence="1">
    <location>
        <begin position="5"/>
        <end position="92"/>
    </location>
</feature>
<keyword evidence="2" id="KW-0560">Oxidoreductase</keyword>
<comment type="caution">
    <text evidence="2">The sequence shown here is derived from an EMBL/GenBank/DDBJ whole genome shotgun (WGS) entry which is preliminary data.</text>
</comment>
<name>A0A154V4F7_9MICO</name>
<dbReference type="InterPro" id="IPR007138">
    <property type="entry name" value="ABM_dom"/>
</dbReference>
<gene>
    <name evidence="2" type="ORF">AWH51_04930</name>
</gene>
<keyword evidence="2" id="KW-0503">Monooxygenase</keyword>
<dbReference type="OrthoDB" id="5241825at2"/>
<evidence type="ECO:0000313" key="2">
    <source>
        <dbReference type="EMBL" id="KZC96129.1"/>
    </source>
</evidence>
<organism evidence="2 3">
    <name type="scientific">Clavibacter tessellarius</name>
    <dbReference type="NCBI Taxonomy" id="31965"/>
    <lineage>
        <taxon>Bacteria</taxon>
        <taxon>Bacillati</taxon>
        <taxon>Actinomycetota</taxon>
        <taxon>Actinomycetes</taxon>
        <taxon>Micrococcales</taxon>
        <taxon>Microbacteriaceae</taxon>
        <taxon>Clavibacter</taxon>
    </lineage>
</organism>
<dbReference type="STRING" id="31965.AWH51_04930"/>
<dbReference type="EMBL" id="LQXA01000013">
    <property type="protein sequence ID" value="KZC96129.1"/>
    <property type="molecule type" value="Genomic_DNA"/>
</dbReference>
<protein>
    <submittedName>
        <fullName evidence="2">Antibiotic biosynthesis monooxygenase</fullName>
    </submittedName>
</protein>
<evidence type="ECO:0000313" key="3">
    <source>
        <dbReference type="Proteomes" id="UP000076218"/>
    </source>
</evidence>
<reference evidence="2 3" key="1">
    <citation type="submission" date="2016-01" db="EMBL/GenBank/DDBJ databases">
        <title>Draft genome sequence of Clavibacter michiganensis subsp. tessellarius DOAB 609.</title>
        <authorList>
            <person name="Tambong J.T."/>
        </authorList>
    </citation>
    <scope>NUCLEOTIDE SEQUENCE [LARGE SCALE GENOMIC DNA]</scope>
    <source>
        <strain evidence="2 3">DOAB 609</strain>
    </source>
</reference>
<dbReference type="Pfam" id="PF03992">
    <property type="entry name" value="ABM"/>
    <property type="match status" value="1"/>
</dbReference>
<dbReference type="PROSITE" id="PS51725">
    <property type="entry name" value="ABM"/>
    <property type="match status" value="1"/>
</dbReference>
<dbReference type="GO" id="GO:0004497">
    <property type="term" value="F:monooxygenase activity"/>
    <property type="evidence" value="ECO:0007669"/>
    <property type="project" value="UniProtKB-KW"/>
</dbReference>
<proteinExistence type="predicted"/>
<dbReference type="AlphaFoldDB" id="A0A154V4F7"/>
<accession>A0A154V4F7</accession>
<sequence>MSQPVVVTAVFTPVEGRRDEAVAALSRGIAEVHGEPGCELYAIHDAPDGTIVMLEKWSSGEELAAHGAGEVVARMNASLAGLLQAPPVVTELVPIPAGDELQGAL</sequence>
<dbReference type="RefSeq" id="WP_063070650.1">
    <property type="nucleotide sequence ID" value="NZ_LQXA01000013.1"/>
</dbReference>
<dbReference type="Proteomes" id="UP000076218">
    <property type="component" value="Unassembled WGS sequence"/>
</dbReference>
<dbReference type="Gene3D" id="3.30.70.100">
    <property type="match status" value="1"/>
</dbReference>
<evidence type="ECO:0000259" key="1">
    <source>
        <dbReference type="PROSITE" id="PS51725"/>
    </source>
</evidence>
<dbReference type="SUPFAM" id="SSF54909">
    <property type="entry name" value="Dimeric alpha+beta barrel"/>
    <property type="match status" value="1"/>
</dbReference>